<accession>A0A914AXJ1</accession>
<feature type="region of interest" description="Disordered" evidence="5">
    <location>
        <begin position="1"/>
        <end position="26"/>
    </location>
</feature>
<evidence type="ECO:0000256" key="2">
    <source>
        <dbReference type="ARBA" id="ARBA00023125"/>
    </source>
</evidence>
<dbReference type="GO" id="GO:0005634">
    <property type="term" value="C:nucleus"/>
    <property type="evidence" value="ECO:0007669"/>
    <property type="project" value="UniProtKB-SubCell"/>
</dbReference>
<feature type="region of interest" description="Disordered" evidence="5">
    <location>
        <begin position="172"/>
        <end position="263"/>
    </location>
</feature>
<dbReference type="GO" id="GO:0030154">
    <property type="term" value="P:cell differentiation"/>
    <property type="evidence" value="ECO:0007669"/>
    <property type="project" value="TreeGrafter"/>
</dbReference>
<feature type="compositionally biased region" description="Polar residues" evidence="5">
    <location>
        <begin position="222"/>
        <end position="253"/>
    </location>
</feature>
<dbReference type="GeneID" id="119737749"/>
<evidence type="ECO:0000256" key="3">
    <source>
        <dbReference type="ARBA" id="ARBA00023242"/>
    </source>
</evidence>
<dbReference type="InterPro" id="IPR047518">
    <property type="entry name" value="FH_FOXQ1"/>
</dbReference>
<dbReference type="PROSITE" id="PS50039">
    <property type="entry name" value="FORK_HEAD_3"/>
    <property type="match status" value="1"/>
</dbReference>
<dbReference type="OMA" id="ECFVKIL"/>
<evidence type="ECO:0000256" key="1">
    <source>
        <dbReference type="ARBA" id="ARBA00004123"/>
    </source>
</evidence>
<dbReference type="PROSITE" id="PS00657">
    <property type="entry name" value="FORK_HEAD_1"/>
    <property type="match status" value="1"/>
</dbReference>
<feature type="compositionally biased region" description="Polar residues" evidence="5">
    <location>
        <begin position="11"/>
        <end position="25"/>
    </location>
</feature>
<dbReference type="CTD" id="94234"/>
<dbReference type="SUPFAM" id="SSF46785">
    <property type="entry name" value="Winged helix' DNA-binding domain"/>
    <property type="match status" value="1"/>
</dbReference>
<dbReference type="Gene3D" id="1.10.10.10">
    <property type="entry name" value="Winged helix-like DNA-binding domain superfamily/Winged helix DNA-binding domain"/>
    <property type="match status" value="1"/>
</dbReference>
<dbReference type="InterPro" id="IPR036388">
    <property type="entry name" value="WH-like_DNA-bd_sf"/>
</dbReference>
<dbReference type="SMART" id="SM00339">
    <property type="entry name" value="FH"/>
    <property type="match status" value="1"/>
</dbReference>
<dbReference type="FunFam" id="1.10.10.10:FF:000071">
    <property type="entry name" value="Forkhead box F1"/>
    <property type="match status" value="1"/>
</dbReference>
<dbReference type="PANTHER" id="PTHR11829">
    <property type="entry name" value="FORKHEAD BOX PROTEIN"/>
    <property type="match status" value="1"/>
</dbReference>
<dbReference type="RefSeq" id="XP_038068239.1">
    <property type="nucleotide sequence ID" value="XM_038212311.1"/>
</dbReference>
<dbReference type="Proteomes" id="UP000887568">
    <property type="component" value="Unplaced"/>
</dbReference>
<comment type="subcellular location">
    <subcellularLocation>
        <location evidence="1 4">Nucleus</location>
    </subcellularLocation>
</comment>
<protein>
    <recommendedName>
        <fullName evidence="6">Fork-head domain-containing protein</fullName>
    </recommendedName>
</protein>
<dbReference type="InterPro" id="IPR050211">
    <property type="entry name" value="FOX_domain-containing"/>
</dbReference>
<feature type="domain" description="Fork-head" evidence="6">
    <location>
        <begin position="76"/>
        <end position="171"/>
    </location>
</feature>
<feature type="DNA-binding region" description="Fork-head" evidence="4">
    <location>
        <begin position="76"/>
        <end position="171"/>
    </location>
</feature>
<dbReference type="CDD" id="cd20034">
    <property type="entry name" value="FH_FOXQ1-like"/>
    <property type="match status" value="1"/>
</dbReference>
<dbReference type="GO" id="GO:0009653">
    <property type="term" value="P:anatomical structure morphogenesis"/>
    <property type="evidence" value="ECO:0007669"/>
    <property type="project" value="TreeGrafter"/>
</dbReference>
<evidence type="ECO:0000256" key="5">
    <source>
        <dbReference type="SAM" id="MobiDB-lite"/>
    </source>
</evidence>
<dbReference type="EnsemblMetazoa" id="XM_038212311.1">
    <property type="protein sequence ID" value="XP_038068239.1"/>
    <property type="gene ID" value="LOC119737749"/>
</dbReference>
<feature type="region of interest" description="Disordered" evidence="5">
    <location>
        <begin position="38"/>
        <end position="74"/>
    </location>
</feature>
<sequence>MDVEDLHRHLSSPSSPAETWTSSVSDLPLSPTVLEYESSRLEEETGGLQEEEDGPTIKDCETKSGKGKPTYHRHPKPPYSYIALIAMAIRDSPSGRLTLAEINEYLMKRFAFFRGPYTGWRNSVRHNLSLNECFVKILRDPARPWGKDNYWTINEDSEYTFADGVFRRRRKRLSRSNERENEERRQKSRGQSGATADKPRSKFTGPFSIDSILGFTKCSRGPTDQRNNDQGNQGVASFNLCTPSNQPSPSRLSSPKCPPSNAPTNPKSAYMVYPSPRGVPIAWVPQTPKYCPFPLLGDVPFPHPTLPIKMAEIFHHHHQARAKKRGRSNHQAIANDEASASHDPTHTDMIWPMGRLTADPFPYQTIHLSVAKCRQNQQRAPDFHIDNLLS</sequence>
<dbReference type="GO" id="GO:0000978">
    <property type="term" value="F:RNA polymerase II cis-regulatory region sequence-specific DNA binding"/>
    <property type="evidence" value="ECO:0007669"/>
    <property type="project" value="TreeGrafter"/>
</dbReference>
<feature type="compositionally biased region" description="Basic and acidic residues" evidence="5">
    <location>
        <begin position="55"/>
        <end position="64"/>
    </location>
</feature>
<feature type="compositionally biased region" description="Basic and acidic residues" evidence="5">
    <location>
        <begin position="175"/>
        <end position="185"/>
    </location>
</feature>
<evidence type="ECO:0000259" key="6">
    <source>
        <dbReference type="PROSITE" id="PS50039"/>
    </source>
</evidence>
<keyword evidence="2 4" id="KW-0238">DNA-binding</keyword>
<dbReference type="InterPro" id="IPR001766">
    <property type="entry name" value="Fork_head_dom"/>
</dbReference>
<organism evidence="7 8">
    <name type="scientific">Patiria miniata</name>
    <name type="common">Bat star</name>
    <name type="synonym">Asterina miniata</name>
    <dbReference type="NCBI Taxonomy" id="46514"/>
    <lineage>
        <taxon>Eukaryota</taxon>
        <taxon>Metazoa</taxon>
        <taxon>Echinodermata</taxon>
        <taxon>Eleutherozoa</taxon>
        <taxon>Asterozoa</taxon>
        <taxon>Asteroidea</taxon>
        <taxon>Valvatacea</taxon>
        <taxon>Valvatida</taxon>
        <taxon>Asterinidae</taxon>
        <taxon>Patiria</taxon>
    </lineage>
</organism>
<name>A0A914AXJ1_PATMI</name>
<dbReference type="InterPro" id="IPR030456">
    <property type="entry name" value="TF_fork_head_CS_2"/>
</dbReference>
<dbReference type="InterPro" id="IPR036390">
    <property type="entry name" value="WH_DNA-bd_sf"/>
</dbReference>
<keyword evidence="3 4" id="KW-0539">Nucleus</keyword>
<evidence type="ECO:0000256" key="4">
    <source>
        <dbReference type="PROSITE-ProRule" id="PRU00089"/>
    </source>
</evidence>
<dbReference type="AlphaFoldDB" id="A0A914AXJ1"/>
<evidence type="ECO:0000313" key="8">
    <source>
        <dbReference type="Proteomes" id="UP000887568"/>
    </source>
</evidence>
<dbReference type="InterPro" id="IPR018122">
    <property type="entry name" value="TF_fork_head_CS_1"/>
</dbReference>
<proteinExistence type="predicted"/>
<dbReference type="GO" id="GO:0000981">
    <property type="term" value="F:DNA-binding transcription factor activity, RNA polymerase II-specific"/>
    <property type="evidence" value="ECO:0007669"/>
    <property type="project" value="TreeGrafter"/>
</dbReference>
<dbReference type="PANTHER" id="PTHR11829:SF206">
    <property type="entry name" value="FORKHEAD BOX PROTEIN Q1"/>
    <property type="match status" value="1"/>
</dbReference>
<dbReference type="PRINTS" id="PR00053">
    <property type="entry name" value="FORKHEAD"/>
</dbReference>
<dbReference type="Pfam" id="PF00250">
    <property type="entry name" value="Forkhead"/>
    <property type="match status" value="1"/>
</dbReference>
<dbReference type="PROSITE" id="PS00658">
    <property type="entry name" value="FORK_HEAD_2"/>
    <property type="match status" value="1"/>
</dbReference>
<keyword evidence="8" id="KW-1185">Reference proteome</keyword>
<reference evidence="7" key="1">
    <citation type="submission" date="2022-11" db="UniProtKB">
        <authorList>
            <consortium name="EnsemblMetazoa"/>
        </authorList>
    </citation>
    <scope>IDENTIFICATION</scope>
</reference>
<feature type="region of interest" description="Disordered" evidence="5">
    <location>
        <begin position="323"/>
        <end position="345"/>
    </location>
</feature>
<dbReference type="OrthoDB" id="5954824at2759"/>
<feature type="compositionally biased region" description="Basic residues" evidence="5">
    <location>
        <begin position="65"/>
        <end position="74"/>
    </location>
</feature>
<evidence type="ECO:0000313" key="7">
    <source>
        <dbReference type="EnsemblMetazoa" id="XP_038068239.1"/>
    </source>
</evidence>